<evidence type="ECO:0000256" key="1">
    <source>
        <dbReference type="ARBA" id="ARBA00022500"/>
    </source>
</evidence>
<dbReference type="Gene3D" id="3.40.1550.10">
    <property type="entry name" value="CheC-like"/>
    <property type="match status" value="1"/>
</dbReference>
<dbReference type="Pfam" id="PF13690">
    <property type="entry name" value="CheX"/>
    <property type="match status" value="1"/>
</dbReference>
<dbReference type="PANTHER" id="PTHR39452:SF1">
    <property type="entry name" value="CHEY-P PHOSPHATASE CHEX"/>
    <property type="match status" value="1"/>
</dbReference>
<feature type="domain" description="Chemotaxis phosphatase CheX-like" evidence="2">
    <location>
        <begin position="44"/>
        <end position="129"/>
    </location>
</feature>
<evidence type="ECO:0000313" key="4">
    <source>
        <dbReference type="Proteomes" id="UP000189933"/>
    </source>
</evidence>
<dbReference type="CDD" id="cd17906">
    <property type="entry name" value="CheX"/>
    <property type="match status" value="1"/>
</dbReference>
<reference evidence="4" key="1">
    <citation type="submission" date="2017-02" db="EMBL/GenBank/DDBJ databases">
        <authorList>
            <person name="Varghese N."/>
            <person name="Submissions S."/>
        </authorList>
    </citation>
    <scope>NUCLEOTIDE SEQUENCE [LARGE SCALE GENOMIC DNA]</scope>
    <source>
        <strain evidence="4">DSM 16521</strain>
    </source>
</reference>
<dbReference type="InterPro" id="IPR038756">
    <property type="entry name" value="CheX-like"/>
</dbReference>
<dbReference type="OrthoDB" id="9788100at2"/>
<accession>A0A1T4R1R4</accession>
<protein>
    <submittedName>
        <fullName evidence="3">Chemotaxis protein CheX</fullName>
    </submittedName>
</protein>
<dbReference type="InterPro" id="IPR028051">
    <property type="entry name" value="CheX-like_dom"/>
</dbReference>
<name>A0A1T4R1R4_9FIRM</name>
<dbReference type="EMBL" id="FUXM01000024">
    <property type="protein sequence ID" value="SKA09949.1"/>
    <property type="molecule type" value="Genomic_DNA"/>
</dbReference>
<sequence length="157" mass="16866">MQAELINPFIIAAREVLQQEIGSDVQIGQLSLDNHLLTSREVKVNIAMTGDVEGLIFYGLDQHQACQLASLMLGEPIGEFNEIVYSAVAEMGNVISGIATRELERAGYTTDISTPVVLVGEQAKINLVGLTYLVVQLTTAVGPLTLLVALRGVKNNC</sequence>
<dbReference type="RefSeq" id="WP_078665928.1">
    <property type="nucleotide sequence ID" value="NZ_FUXM01000024.1"/>
</dbReference>
<organism evidence="3 4">
    <name type="scientific">Carboxydocella sporoproducens DSM 16521</name>
    <dbReference type="NCBI Taxonomy" id="1121270"/>
    <lineage>
        <taxon>Bacteria</taxon>
        <taxon>Bacillati</taxon>
        <taxon>Bacillota</taxon>
        <taxon>Clostridia</taxon>
        <taxon>Eubacteriales</taxon>
        <taxon>Clostridiales Family XVI. Incertae Sedis</taxon>
        <taxon>Carboxydocella</taxon>
    </lineage>
</organism>
<keyword evidence="4" id="KW-1185">Reference proteome</keyword>
<dbReference type="GO" id="GO:0006935">
    <property type="term" value="P:chemotaxis"/>
    <property type="evidence" value="ECO:0007669"/>
    <property type="project" value="UniProtKB-KW"/>
</dbReference>
<dbReference type="SUPFAM" id="SSF103039">
    <property type="entry name" value="CheC-like"/>
    <property type="match status" value="1"/>
</dbReference>
<gene>
    <name evidence="3" type="ORF">SAMN02745885_01893</name>
</gene>
<evidence type="ECO:0000259" key="2">
    <source>
        <dbReference type="Pfam" id="PF13690"/>
    </source>
</evidence>
<keyword evidence="1" id="KW-0145">Chemotaxis</keyword>
<proteinExistence type="predicted"/>
<evidence type="ECO:0000313" key="3">
    <source>
        <dbReference type="EMBL" id="SKA09949.1"/>
    </source>
</evidence>
<dbReference type="InterPro" id="IPR028976">
    <property type="entry name" value="CheC-like_sf"/>
</dbReference>
<dbReference type="Proteomes" id="UP000189933">
    <property type="component" value="Unassembled WGS sequence"/>
</dbReference>
<dbReference type="PANTHER" id="PTHR39452">
    <property type="entry name" value="CHEY-P PHOSPHATASE CHEX"/>
    <property type="match status" value="1"/>
</dbReference>
<dbReference type="AlphaFoldDB" id="A0A1T4R1R4"/>